<accession>A0A8H6MMY1</accession>
<dbReference type="PANTHER" id="PTHR35394:SF5">
    <property type="entry name" value="DUF3176 DOMAIN-CONTAINING PROTEIN"/>
    <property type="match status" value="1"/>
</dbReference>
<name>A0A8H6MMY1_9PEZI</name>
<comment type="caution">
    <text evidence="2">The sequence shown here is derived from an EMBL/GenBank/DDBJ whole genome shotgun (WGS) entry which is preliminary data.</text>
</comment>
<keyword evidence="1" id="KW-1133">Transmembrane helix</keyword>
<keyword evidence="1" id="KW-0812">Transmembrane</keyword>
<dbReference type="Pfam" id="PF11374">
    <property type="entry name" value="DUF3176"/>
    <property type="match status" value="1"/>
</dbReference>
<dbReference type="EMBL" id="WIGN01000261">
    <property type="protein sequence ID" value="KAF6802712.1"/>
    <property type="molecule type" value="Genomic_DNA"/>
</dbReference>
<dbReference type="AlphaFoldDB" id="A0A8H6MMY1"/>
<evidence type="ECO:0000313" key="2">
    <source>
        <dbReference type="EMBL" id="KAF6802712.1"/>
    </source>
</evidence>
<reference evidence="2 3" key="1">
    <citation type="journal article" date="2020" name="Phytopathology">
        <title>Genome Sequence Resources of Colletotrichum truncatum, C. plurivorum, C. musicola, and C. sojae: Four Species Pathogenic to Soybean (Glycine max).</title>
        <authorList>
            <person name="Rogerio F."/>
            <person name="Boufleur T.R."/>
            <person name="Ciampi-Guillardi M."/>
            <person name="Sukno S.A."/>
            <person name="Thon M.R."/>
            <person name="Massola Junior N.S."/>
            <person name="Baroncelli R."/>
        </authorList>
    </citation>
    <scope>NUCLEOTIDE SEQUENCE [LARGE SCALE GENOMIC DNA]</scope>
    <source>
        <strain evidence="2 3">LFN0009</strain>
    </source>
</reference>
<feature type="transmembrane region" description="Helical" evidence="1">
    <location>
        <begin position="20"/>
        <end position="42"/>
    </location>
</feature>
<organism evidence="2 3">
    <name type="scientific">Colletotrichum sojae</name>
    <dbReference type="NCBI Taxonomy" id="2175907"/>
    <lineage>
        <taxon>Eukaryota</taxon>
        <taxon>Fungi</taxon>
        <taxon>Dikarya</taxon>
        <taxon>Ascomycota</taxon>
        <taxon>Pezizomycotina</taxon>
        <taxon>Sordariomycetes</taxon>
        <taxon>Hypocreomycetidae</taxon>
        <taxon>Glomerellales</taxon>
        <taxon>Glomerellaceae</taxon>
        <taxon>Colletotrichum</taxon>
        <taxon>Colletotrichum orchidearum species complex</taxon>
    </lineage>
</organism>
<keyword evidence="1" id="KW-0472">Membrane</keyword>
<protein>
    <submittedName>
        <fullName evidence="2">Uncharacterized protein</fullName>
    </submittedName>
</protein>
<proteinExistence type="predicted"/>
<keyword evidence="3" id="KW-1185">Reference proteome</keyword>
<dbReference type="InterPro" id="IPR021514">
    <property type="entry name" value="DUF3176"/>
</dbReference>
<dbReference type="PANTHER" id="PTHR35394">
    <property type="entry name" value="DUF3176 DOMAIN-CONTAINING PROTEIN"/>
    <property type="match status" value="1"/>
</dbReference>
<gene>
    <name evidence="2" type="ORF">CSOJ01_11385</name>
</gene>
<evidence type="ECO:0000256" key="1">
    <source>
        <dbReference type="SAM" id="Phobius"/>
    </source>
</evidence>
<evidence type="ECO:0000313" key="3">
    <source>
        <dbReference type="Proteomes" id="UP000652219"/>
    </source>
</evidence>
<feature type="transmembrane region" description="Helical" evidence="1">
    <location>
        <begin position="54"/>
        <end position="77"/>
    </location>
</feature>
<sequence>MDRSHEDMVVKDETIWNTWWLEILSNLLALGCIAAIIINLSLHDEKPLPDWPALISVNSLAAIFTAVFKASLIMPVAEGLAQLKWNWFRHPQKLADIVLFDDASRGPWGSLLLIVKQLPRPQKAYLAGLGCIITIAALAIDPISQAMIEHRIYYLTREPSFPELANVPRANYYTASPTSLFEQASYSIDHIMEAALNKGLVDPAETETQIKVQCSTGNCTFLQRNDGYFFSSLAMIHFCQDITDRVVKKSADTWLDPGVKRYEGEITNGIYRETADEELSQKLKRCPITAGEDNYAWTLVTNSSLIDGEEKSCSAVADETPQHVRVDSTWNTIYGYGRPFWDNIAWNCYPQECVWAMSLFAGAAIQSSLKRLIRGNVTAIRDIAASTKHVNGPIWLKKAYAGGQSNLSVVDNIFRGLANSITAAIRNNPGNALHGSPNETSKLTTANGSISSAQTCVYVHWGWIAFPASLLVLQWVFLALVLASRRLDGGGGGGKEGVRTAWKSSPLALLFHGLDEDLRKNSSALIRIKDMGKFTGRIDVQLAPVDSSKDKGWRFYES</sequence>
<feature type="transmembrane region" description="Helical" evidence="1">
    <location>
        <begin position="124"/>
        <end position="140"/>
    </location>
</feature>
<dbReference type="Proteomes" id="UP000652219">
    <property type="component" value="Unassembled WGS sequence"/>
</dbReference>